<dbReference type="PATRIC" id="fig|1286635.3.peg.3342"/>
<protein>
    <submittedName>
        <fullName evidence="2">tRNA (Guanine-N(1)-)-methyltransferase TrmD</fullName>
        <ecNumber evidence="2">2.1.1.221</ecNumber>
        <ecNumber evidence="2">2.1.1.228</ecNumber>
    </submittedName>
</protein>
<accession>S0FVH7</accession>
<dbReference type="SUPFAM" id="SSF75217">
    <property type="entry name" value="alpha/beta knot"/>
    <property type="match status" value="1"/>
</dbReference>
<reference evidence="2 3" key="1">
    <citation type="journal article" date="2013" name="Genome Announc.">
        <title>Draft Genome Sequence of Desulfotignum phosphitoxidans DSM 13687 Strain FiPS-3.</title>
        <authorList>
            <person name="Poehlein A."/>
            <person name="Daniel R."/>
            <person name="Simeonova D.D."/>
        </authorList>
    </citation>
    <scope>NUCLEOTIDE SEQUENCE [LARGE SCALE GENOMIC DNA]</scope>
    <source>
        <strain evidence="2 3">DSM 13687</strain>
    </source>
</reference>
<dbReference type="AlphaFoldDB" id="S0FVH7"/>
<dbReference type="RefSeq" id="WP_006967193.1">
    <property type="nucleotide sequence ID" value="NZ_APJX01000007.1"/>
</dbReference>
<keyword evidence="2" id="KW-0489">Methyltransferase</keyword>
<keyword evidence="2" id="KW-0808">Transferase</keyword>
<evidence type="ECO:0000313" key="2">
    <source>
        <dbReference type="EMBL" id="EMS78695.1"/>
    </source>
</evidence>
<dbReference type="GO" id="GO:0032259">
    <property type="term" value="P:methylation"/>
    <property type="evidence" value="ECO:0007669"/>
    <property type="project" value="UniProtKB-KW"/>
</dbReference>
<proteinExistence type="predicted"/>
<dbReference type="InterPro" id="IPR019230">
    <property type="entry name" value="RNA_MeTrfase_C_dom"/>
</dbReference>
<dbReference type="CDD" id="cd18085">
    <property type="entry name" value="TM1570-like"/>
    <property type="match status" value="1"/>
</dbReference>
<dbReference type="Pfam" id="PF09936">
    <property type="entry name" value="Methyltrn_RNA_4"/>
    <property type="match status" value="1"/>
</dbReference>
<organism evidence="2 3">
    <name type="scientific">Desulfotignum phosphitoxidans DSM 13687</name>
    <dbReference type="NCBI Taxonomy" id="1286635"/>
    <lineage>
        <taxon>Bacteria</taxon>
        <taxon>Pseudomonadati</taxon>
        <taxon>Thermodesulfobacteriota</taxon>
        <taxon>Desulfobacteria</taxon>
        <taxon>Desulfobacterales</taxon>
        <taxon>Desulfobacteraceae</taxon>
        <taxon>Desulfotignum</taxon>
    </lineage>
</organism>
<feature type="domain" description="tRNA (guanine-N(1)-)-methyltransferase C-terminal" evidence="1">
    <location>
        <begin position="3"/>
        <end position="182"/>
    </location>
</feature>
<dbReference type="Proteomes" id="UP000014216">
    <property type="component" value="Unassembled WGS sequence"/>
</dbReference>
<dbReference type="GO" id="GO:0052905">
    <property type="term" value="F:tRNA (guanosine(9)-N1)-methyltransferase activity"/>
    <property type="evidence" value="ECO:0007669"/>
    <property type="project" value="UniProtKB-EC"/>
</dbReference>
<sequence>MDNLYIALVHYPVVNKKNKTIGSALTTIDMHDIARASMTFGVKRVYVITPFQDQADLAHEVIRHWTQGAGSRLNPSRKQALELIRVADTFEAAVQQIQAEHNRPVVTIATSARMNQKTISPHALKQKQRSDTPCLLIFGTAWGLADELINQCDMQLDPITGPGDYNHLSVRSAASIYLDRLMNG</sequence>
<dbReference type="InterPro" id="IPR029026">
    <property type="entry name" value="tRNA_m1G_MTases_N"/>
</dbReference>
<dbReference type="OrthoDB" id="9794931at2"/>
<dbReference type="Gene3D" id="3.40.1280.10">
    <property type="match status" value="1"/>
</dbReference>
<gene>
    <name evidence="2" type="primary">trmD1</name>
    <name evidence="2" type="ORF">Dpo_7c01710</name>
</gene>
<evidence type="ECO:0000259" key="1">
    <source>
        <dbReference type="Pfam" id="PF09936"/>
    </source>
</evidence>
<dbReference type="InterPro" id="IPR029028">
    <property type="entry name" value="Alpha/beta_knot_MTases"/>
</dbReference>
<name>S0FVH7_9BACT</name>
<dbReference type="GO" id="GO:0052906">
    <property type="term" value="F:tRNA (guanine(37)-N1)-methyltransferase activity"/>
    <property type="evidence" value="ECO:0007669"/>
    <property type="project" value="UniProtKB-EC"/>
</dbReference>
<comment type="caution">
    <text evidence="2">The sequence shown here is derived from an EMBL/GenBank/DDBJ whole genome shotgun (WGS) entry which is preliminary data.</text>
</comment>
<dbReference type="EMBL" id="APJX01000007">
    <property type="protein sequence ID" value="EMS78695.1"/>
    <property type="molecule type" value="Genomic_DNA"/>
</dbReference>
<dbReference type="EC" id="2.1.1.228" evidence="2"/>
<evidence type="ECO:0000313" key="3">
    <source>
        <dbReference type="Proteomes" id="UP000014216"/>
    </source>
</evidence>
<dbReference type="EC" id="2.1.1.221" evidence="2"/>
<keyword evidence="3" id="KW-1185">Reference proteome</keyword>